<dbReference type="EMBL" id="CAJNOC010002867">
    <property type="protein sequence ID" value="CAF0955658.1"/>
    <property type="molecule type" value="Genomic_DNA"/>
</dbReference>
<protein>
    <submittedName>
        <fullName evidence="1">Uncharacterized protein</fullName>
    </submittedName>
</protein>
<keyword evidence="2" id="KW-1185">Reference proteome</keyword>
<evidence type="ECO:0000313" key="1">
    <source>
        <dbReference type="EMBL" id="CAF0955658.1"/>
    </source>
</evidence>
<gene>
    <name evidence="1" type="ORF">OXX778_LOCUS14180</name>
</gene>
<name>A0A814DM96_9BILA</name>
<sequence length="239" mass="28728">MNELEIVLPCGFTTKYSNLPEKDAKFRCIECKSHLVDLNECLNMPRNWTTLKNMELDHQADLFKNFKQDLDIHKKDPDMYIKETLMQVCRDMNTRRDEIKESFNIHVDNYYEKLKKEVVDQFTKKRNKFVEDLKIIEVFEKEFHMPKVEKEFDFNSQKEILEKNLSKLQKMISYCRDTLTCLKKENVCFITGDDELITSCVERIFGKLSLDIVQNRSNKCKKIRMHRLSQKRVDYKELD</sequence>
<organism evidence="1 2">
    <name type="scientific">Brachionus calyciflorus</name>
    <dbReference type="NCBI Taxonomy" id="104777"/>
    <lineage>
        <taxon>Eukaryota</taxon>
        <taxon>Metazoa</taxon>
        <taxon>Spiralia</taxon>
        <taxon>Gnathifera</taxon>
        <taxon>Rotifera</taxon>
        <taxon>Eurotatoria</taxon>
        <taxon>Monogononta</taxon>
        <taxon>Pseudotrocha</taxon>
        <taxon>Ploima</taxon>
        <taxon>Brachionidae</taxon>
        <taxon>Brachionus</taxon>
    </lineage>
</organism>
<dbReference type="AlphaFoldDB" id="A0A814DM96"/>
<comment type="caution">
    <text evidence="1">The sequence shown here is derived from an EMBL/GenBank/DDBJ whole genome shotgun (WGS) entry which is preliminary data.</text>
</comment>
<dbReference type="OrthoDB" id="10214610at2759"/>
<dbReference type="Proteomes" id="UP000663879">
    <property type="component" value="Unassembled WGS sequence"/>
</dbReference>
<proteinExistence type="predicted"/>
<accession>A0A814DM96</accession>
<reference evidence="1" key="1">
    <citation type="submission" date="2021-02" db="EMBL/GenBank/DDBJ databases">
        <authorList>
            <person name="Nowell W R."/>
        </authorList>
    </citation>
    <scope>NUCLEOTIDE SEQUENCE</scope>
    <source>
        <strain evidence="1">Ploen Becks lab</strain>
    </source>
</reference>
<evidence type="ECO:0000313" key="2">
    <source>
        <dbReference type="Proteomes" id="UP000663879"/>
    </source>
</evidence>